<proteinExistence type="predicted"/>
<organism evidence="1 2">
    <name type="scientific">Candidatus Devosia phytovorans</name>
    <dbReference type="NCBI Taxonomy" id="3121372"/>
    <lineage>
        <taxon>Bacteria</taxon>
        <taxon>Pseudomonadati</taxon>
        <taxon>Pseudomonadota</taxon>
        <taxon>Alphaproteobacteria</taxon>
        <taxon>Hyphomicrobiales</taxon>
        <taxon>Devosiaceae</taxon>
        <taxon>Devosia</taxon>
    </lineage>
</organism>
<dbReference type="EMBL" id="CP119312">
    <property type="protein sequence ID" value="WEK04133.1"/>
    <property type="molecule type" value="Genomic_DNA"/>
</dbReference>
<protein>
    <submittedName>
        <fullName evidence="1">Uncharacterized protein</fullName>
    </submittedName>
</protein>
<gene>
    <name evidence="1" type="ORF">P0Y65_18420</name>
</gene>
<evidence type="ECO:0000313" key="2">
    <source>
        <dbReference type="Proteomes" id="UP001217476"/>
    </source>
</evidence>
<evidence type="ECO:0000313" key="1">
    <source>
        <dbReference type="EMBL" id="WEK04133.1"/>
    </source>
</evidence>
<dbReference type="Proteomes" id="UP001217476">
    <property type="component" value="Chromosome"/>
</dbReference>
<sequence>MSKTKKPRTKLPVPLHRFAVTLPGVNLSKVKSDLERLLLLRRTGVRRPWKVRKANAKHLFEERVWDRTGKSDIFPTDEGKAKMRELYEAGELTLRAGRQVKSLRQP</sequence>
<accession>A0AAJ6B139</accession>
<name>A0AAJ6B139_9HYPH</name>
<reference evidence="1" key="1">
    <citation type="submission" date="2023-03" db="EMBL/GenBank/DDBJ databases">
        <title>Andean soil-derived lignocellulolytic bacterial consortium as a source of novel taxa and putative plastic-active enzymes.</title>
        <authorList>
            <person name="Diaz-Garcia L."/>
            <person name="Chuvochina M."/>
            <person name="Feuerriegel G."/>
            <person name="Bunk B."/>
            <person name="Sproer C."/>
            <person name="Streit W.R."/>
            <person name="Rodriguez L.M."/>
            <person name="Overmann J."/>
            <person name="Jimenez D.J."/>
        </authorList>
    </citation>
    <scope>NUCLEOTIDE SEQUENCE</scope>
    <source>
        <strain evidence="1">MAG 4196</strain>
    </source>
</reference>
<dbReference type="AlphaFoldDB" id="A0AAJ6B139"/>